<organism evidence="3 4">
    <name type="scientific">Jimgerdemannia flammicorona</name>
    <dbReference type="NCBI Taxonomy" id="994334"/>
    <lineage>
        <taxon>Eukaryota</taxon>
        <taxon>Fungi</taxon>
        <taxon>Fungi incertae sedis</taxon>
        <taxon>Mucoromycota</taxon>
        <taxon>Mucoromycotina</taxon>
        <taxon>Endogonomycetes</taxon>
        <taxon>Endogonales</taxon>
        <taxon>Endogonaceae</taxon>
        <taxon>Jimgerdemannia</taxon>
    </lineage>
</organism>
<accession>A0A433QPK6</accession>
<keyword evidence="4" id="KW-1185">Reference proteome</keyword>
<feature type="signal peptide" evidence="1">
    <location>
        <begin position="1"/>
        <end position="20"/>
    </location>
</feature>
<feature type="domain" description="F-box" evidence="2">
    <location>
        <begin position="46"/>
        <end position="97"/>
    </location>
</feature>
<evidence type="ECO:0000313" key="4">
    <source>
        <dbReference type="Proteomes" id="UP000274822"/>
    </source>
</evidence>
<dbReference type="InterPro" id="IPR001810">
    <property type="entry name" value="F-box_dom"/>
</dbReference>
<dbReference type="AlphaFoldDB" id="A0A433QPK6"/>
<dbReference type="Pfam" id="PF12937">
    <property type="entry name" value="F-box-like"/>
    <property type="match status" value="1"/>
</dbReference>
<proteinExistence type="predicted"/>
<dbReference type="EMBL" id="RBNJ01002692">
    <property type="protein sequence ID" value="RUS31700.1"/>
    <property type="molecule type" value="Genomic_DNA"/>
</dbReference>
<feature type="chain" id="PRO_5019095602" description="F-box domain-containing protein" evidence="1">
    <location>
        <begin position="21"/>
        <end position="313"/>
    </location>
</feature>
<dbReference type="Gene3D" id="3.80.10.10">
    <property type="entry name" value="Ribonuclease Inhibitor"/>
    <property type="match status" value="1"/>
</dbReference>
<evidence type="ECO:0000259" key="2">
    <source>
        <dbReference type="Pfam" id="PF12937"/>
    </source>
</evidence>
<dbReference type="SUPFAM" id="SSF52047">
    <property type="entry name" value="RNI-like"/>
    <property type="match status" value="1"/>
</dbReference>
<keyword evidence="1" id="KW-0732">Signal</keyword>
<dbReference type="InterPro" id="IPR032675">
    <property type="entry name" value="LRR_dom_sf"/>
</dbReference>
<protein>
    <recommendedName>
        <fullName evidence="2">F-box domain-containing protein</fullName>
    </recommendedName>
</protein>
<sequence length="313" mass="35240">MVDCFGYLLLILWLEQSSRQFSPPPTLSCETVMSNPSGTVMSTPPLPCETLTTICEFLFGPTSGAIDEHLSRGDLFNCSLVSRGWRAAALPLLWETLAVYCGESEDVDIDSGSSESNDDIWPMLADSLVVECASAARDTDPLDEGLRTWHPNFDNFHISQSPRFLQNSVVRALADFYPNLRSLKLTFLRELWDREPPCTVISDQSLCFLIDSCPHLRHLELRKVSDLSNRFLIHCAQHASNLRWLWIEQRGVQLTGEGVVDMSGWKQCLEFIDIRCGNRGGAKMDKAFVKAMGTNFKNLRFCQLGKISRGIRN</sequence>
<dbReference type="Proteomes" id="UP000274822">
    <property type="component" value="Unassembled WGS sequence"/>
</dbReference>
<comment type="caution">
    <text evidence="3">The sequence shown here is derived from an EMBL/GenBank/DDBJ whole genome shotgun (WGS) entry which is preliminary data.</text>
</comment>
<name>A0A433QPK6_9FUNG</name>
<reference evidence="3 4" key="1">
    <citation type="journal article" date="2018" name="New Phytol.">
        <title>Phylogenomics of Endogonaceae and evolution of mycorrhizas within Mucoromycota.</title>
        <authorList>
            <person name="Chang Y."/>
            <person name="Desiro A."/>
            <person name="Na H."/>
            <person name="Sandor L."/>
            <person name="Lipzen A."/>
            <person name="Clum A."/>
            <person name="Barry K."/>
            <person name="Grigoriev I.V."/>
            <person name="Martin F.M."/>
            <person name="Stajich J.E."/>
            <person name="Smith M.E."/>
            <person name="Bonito G."/>
            <person name="Spatafora J.W."/>
        </authorList>
    </citation>
    <scope>NUCLEOTIDE SEQUENCE [LARGE SCALE GENOMIC DNA]</scope>
    <source>
        <strain evidence="3 4">AD002</strain>
    </source>
</reference>
<gene>
    <name evidence="3" type="ORF">BC938DRAFT_477287</name>
</gene>
<evidence type="ECO:0000256" key="1">
    <source>
        <dbReference type="SAM" id="SignalP"/>
    </source>
</evidence>
<evidence type="ECO:0000313" key="3">
    <source>
        <dbReference type="EMBL" id="RUS31700.1"/>
    </source>
</evidence>